<reference evidence="15 16" key="1">
    <citation type="submission" date="2016-10" db="EMBL/GenBank/DDBJ databases">
        <authorList>
            <person name="de Groot N.N."/>
        </authorList>
    </citation>
    <scope>NUCLEOTIDE SEQUENCE [LARGE SCALE GENOMIC DNA]</scope>
    <source>
        <strain evidence="16">KMM 9023,NRIC 0796,JCM 17311,KCTC 23692</strain>
    </source>
</reference>
<organism evidence="15 16">
    <name type="scientific">Poseidonocella sedimentorum</name>
    <dbReference type="NCBI Taxonomy" id="871652"/>
    <lineage>
        <taxon>Bacteria</taxon>
        <taxon>Pseudomonadati</taxon>
        <taxon>Pseudomonadota</taxon>
        <taxon>Alphaproteobacteria</taxon>
        <taxon>Rhodobacterales</taxon>
        <taxon>Roseobacteraceae</taxon>
        <taxon>Poseidonocella</taxon>
    </lineage>
</organism>
<evidence type="ECO:0000256" key="10">
    <source>
        <dbReference type="ARBA" id="ARBA00042242"/>
    </source>
</evidence>
<proteinExistence type="inferred from homology"/>
<evidence type="ECO:0000256" key="4">
    <source>
        <dbReference type="ARBA" id="ARBA00013255"/>
    </source>
</evidence>
<dbReference type="HAMAP" id="MF_00138">
    <property type="entry name" value="GARS"/>
    <property type="match status" value="1"/>
</dbReference>
<dbReference type="Gene3D" id="3.40.50.20">
    <property type="match status" value="1"/>
</dbReference>
<keyword evidence="16" id="KW-1185">Reference proteome</keyword>
<dbReference type="Proteomes" id="UP000199302">
    <property type="component" value="Unassembled WGS sequence"/>
</dbReference>
<dbReference type="Gene3D" id="3.90.600.10">
    <property type="entry name" value="Phosphoribosylglycinamide synthetase, C-terminal domain"/>
    <property type="match status" value="1"/>
</dbReference>
<dbReference type="GO" id="GO:0046872">
    <property type="term" value="F:metal ion binding"/>
    <property type="evidence" value="ECO:0007669"/>
    <property type="project" value="InterPro"/>
</dbReference>
<evidence type="ECO:0000256" key="5">
    <source>
        <dbReference type="ARBA" id="ARBA00022598"/>
    </source>
</evidence>
<comment type="pathway">
    <text evidence="3 12">Purine metabolism; IMP biosynthesis via de novo pathway; N(1)-(5-phospho-D-ribosyl)glycinamide from 5-phospho-alpha-D-ribose 1-diphosphate: step 2/2.</text>
</comment>
<comment type="catalytic activity">
    <reaction evidence="12">
        <text>5-phospho-beta-D-ribosylamine + glycine + ATP = N(1)-(5-phospho-beta-D-ribosyl)glycinamide + ADP + phosphate + H(+)</text>
        <dbReference type="Rhea" id="RHEA:17453"/>
        <dbReference type="ChEBI" id="CHEBI:15378"/>
        <dbReference type="ChEBI" id="CHEBI:30616"/>
        <dbReference type="ChEBI" id="CHEBI:43474"/>
        <dbReference type="ChEBI" id="CHEBI:57305"/>
        <dbReference type="ChEBI" id="CHEBI:58681"/>
        <dbReference type="ChEBI" id="CHEBI:143788"/>
        <dbReference type="ChEBI" id="CHEBI:456216"/>
        <dbReference type="EC" id="6.3.4.13"/>
    </reaction>
</comment>
<dbReference type="InterPro" id="IPR037123">
    <property type="entry name" value="PRibGlycinamide_synth_C_sf"/>
</dbReference>
<keyword evidence="6 13" id="KW-0547">Nucleotide-binding</keyword>
<dbReference type="PANTHER" id="PTHR43472:SF1">
    <property type="entry name" value="PHOSPHORIBOSYLAMINE--GLYCINE LIGASE, CHLOROPLASTIC"/>
    <property type="match status" value="1"/>
</dbReference>
<dbReference type="InterPro" id="IPR011761">
    <property type="entry name" value="ATP-grasp"/>
</dbReference>
<dbReference type="STRING" id="871652.SAMN04515673_1128"/>
<evidence type="ECO:0000313" key="15">
    <source>
        <dbReference type="EMBL" id="SFR17022.1"/>
    </source>
</evidence>
<dbReference type="SMART" id="SM01210">
    <property type="entry name" value="GARS_C"/>
    <property type="match status" value="1"/>
</dbReference>
<evidence type="ECO:0000256" key="1">
    <source>
        <dbReference type="ARBA" id="ARBA00001936"/>
    </source>
</evidence>
<dbReference type="OrthoDB" id="9807240at2"/>
<dbReference type="Pfam" id="PF01071">
    <property type="entry name" value="GARS_A"/>
    <property type="match status" value="1"/>
</dbReference>
<dbReference type="GO" id="GO:0006189">
    <property type="term" value="P:'de novo' IMP biosynthetic process"/>
    <property type="evidence" value="ECO:0007669"/>
    <property type="project" value="UniProtKB-UniRule"/>
</dbReference>
<evidence type="ECO:0000256" key="9">
    <source>
        <dbReference type="ARBA" id="ARBA00038345"/>
    </source>
</evidence>
<dbReference type="PROSITE" id="PS00184">
    <property type="entry name" value="GARS"/>
    <property type="match status" value="1"/>
</dbReference>
<feature type="domain" description="ATP-grasp" evidence="14">
    <location>
        <begin position="107"/>
        <end position="312"/>
    </location>
</feature>
<dbReference type="GO" id="GO:0009113">
    <property type="term" value="P:purine nucleobase biosynthetic process"/>
    <property type="evidence" value="ECO:0007669"/>
    <property type="project" value="InterPro"/>
</dbReference>
<dbReference type="SUPFAM" id="SSF56059">
    <property type="entry name" value="Glutathione synthetase ATP-binding domain-like"/>
    <property type="match status" value="1"/>
</dbReference>
<keyword evidence="7 12" id="KW-0658">Purine biosynthesis</keyword>
<evidence type="ECO:0000313" key="16">
    <source>
        <dbReference type="Proteomes" id="UP000199302"/>
    </source>
</evidence>
<dbReference type="InterPro" id="IPR020560">
    <property type="entry name" value="PRibGlycinamide_synth_C-dom"/>
</dbReference>
<evidence type="ECO:0000256" key="6">
    <source>
        <dbReference type="ARBA" id="ARBA00022741"/>
    </source>
</evidence>
<dbReference type="InterPro" id="IPR011054">
    <property type="entry name" value="Rudment_hybrid_motif"/>
</dbReference>
<dbReference type="Gene3D" id="3.30.1490.20">
    <property type="entry name" value="ATP-grasp fold, A domain"/>
    <property type="match status" value="1"/>
</dbReference>
<dbReference type="GO" id="GO:0005524">
    <property type="term" value="F:ATP binding"/>
    <property type="evidence" value="ECO:0007669"/>
    <property type="project" value="UniProtKB-UniRule"/>
</dbReference>
<dbReference type="SUPFAM" id="SSF51246">
    <property type="entry name" value="Rudiment single hybrid motif"/>
    <property type="match status" value="1"/>
</dbReference>
<dbReference type="InterPro" id="IPR020562">
    <property type="entry name" value="PRibGlycinamide_synth_N"/>
</dbReference>
<gene>
    <name evidence="12" type="primary">purD</name>
    <name evidence="15" type="ORF">SAMN04515673_1128</name>
</gene>
<dbReference type="AlphaFoldDB" id="A0A1I6EHQ5"/>
<name>A0A1I6EHQ5_9RHOB</name>
<dbReference type="Gene3D" id="3.30.470.20">
    <property type="entry name" value="ATP-grasp fold, B domain"/>
    <property type="match status" value="1"/>
</dbReference>
<dbReference type="RefSeq" id="WP_092081923.1">
    <property type="nucleotide sequence ID" value="NZ_FOYI01000012.1"/>
</dbReference>
<dbReference type="PANTHER" id="PTHR43472">
    <property type="entry name" value="PHOSPHORIBOSYLAMINE--GLYCINE LIGASE"/>
    <property type="match status" value="1"/>
</dbReference>
<evidence type="ECO:0000259" key="14">
    <source>
        <dbReference type="PROSITE" id="PS50975"/>
    </source>
</evidence>
<dbReference type="GO" id="GO:0004637">
    <property type="term" value="F:phosphoribosylamine-glycine ligase activity"/>
    <property type="evidence" value="ECO:0007669"/>
    <property type="project" value="UniProtKB-UniRule"/>
</dbReference>
<dbReference type="InterPro" id="IPR013815">
    <property type="entry name" value="ATP_grasp_subdomain_1"/>
</dbReference>
<evidence type="ECO:0000256" key="13">
    <source>
        <dbReference type="PROSITE-ProRule" id="PRU00409"/>
    </source>
</evidence>
<comment type="similarity">
    <text evidence="9 12">Belongs to the GARS family.</text>
</comment>
<dbReference type="InterPro" id="IPR000115">
    <property type="entry name" value="PRibGlycinamide_synth"/>
</dbReference>
<dbReference type="SMART" id="SM01209">
    <property type="entry name" value="GARS_A"/>
    <property type="match status" value="1"/>
</dbReference>
<protein>
    <recommendedName>
        <fullName evidence="4 12">Phosphoribosylamine--glycine ligase</fullName>
        <ecNumber evidence="4 12">6.3.4.13</ecNumber>
    </recommendedName>
    <alternativeName>
        <fullName evidence="12">GARS</fullName>
    </alternativeName>
    <alternativeName>
        <fullName evidence="10 12">Glycinamide ribonucleotide synthetase</fullName>
    </alternativeName>
    <alternativeName>
        <fullName evidence="11 12">Phosphoribosylglycinamide synthetase</fullName>
    </alternativeName>
</protein>
<evidence type="ECO:0000256" key="3">
    <source>
        <dbReference type="ARBA" id="ARBA00005174"/>
    </source>
</evidence>
<sequence>MNILILGGGGREHSLAWAVLQNPKCDKLIVAPGNAGIAAMADCADIDIEDGGVVAGFVAENAIDFVIIGPEAPLAAGVADRLREAGVLVFGPSKAAAELEASKGFTKEICDAAKAPTAAYARFTEAGPAKAYVRAQGAPIVVKADGLAAGKGVIVAETEAQALAAIDDMFGGAFGGAGAEVVIEEFMTGEEASFFVLCDGESVLPIGTAQDHKRVGEGDTGPNTGGMGAYSPAPILDETVAARALDEIIKPTMAEMARRGTPYQGVLYAGLMIENGAPRLVEYNVRFGDPECQVLMMRLGAQALDLMHACAEGRLSEVAVNWAEDHAITVVMAAAGYPGAYEKGSEIRGLEALPEDSSNMVFHAGTRAAGGRIEAAGGRVLNVTARGATLREAASRAYEIVDRIDWPEGFCRRDIGWRAL</sequence>
<dbReference type="SUPFAM" id="SSF52440">
    <property type="entry name" value="PreATP-grasp domain"/>
    <property type="match status" value="1"/>
</dbReference>
<evidence type="ECO:0000256" key="11">
    <source>
        <dbReference type="ARBA" id="ARBA00042864"/>
    </source>
</evidence>
<dbReference type="UniPathway" id="UPA00074">
    <property type="reaction ID" value="UER00125"/>
</dbReference>
<evidence type="ECO:0000256" key="2">
    <source>
        <dbReference type="ARBA" id="ARBA00001946"/>
    </source>
</evidence>
<dbReference type="InterPro" id="IPR020559">
    <property type="entry name" value="PRibGlycinamide_synth_CS"/>
</dbReference>
<dbReference type="InterPro" id="IPR016185">
    <property type="entry name" value="PreATP-grasp_dom_sf"/>
</dbReference>
<dbReference type="EMBL" id="FOYI01000012">
    <property type="protein sequence ID" value="SFR17022.1"/>
    <property type="molecule type" value="Genomic_DNA"/>
</dbReference>
<dbReference type="Pfam" id="PF02843">
    <property type="entry name" value="GARS_C"/>
    <property type="match status" value="1"/>
</dbReference>
<dbReference type="InterPro" id="IPR020561">
    <property type="entry name" value="PRibGlycinamid_synth_ATP-grasp"/>
</dbReference>
<comment type="cofactor">
    <cofactor evidence="2">
        <name>Mg(2+)</name>
        <dbReference type="ChEBI" id="CHEBI:18420"/>
    </cofactor>
</comment>
<dbReference type="EC" id="6.3.4.13" evidence="4 12"/>
<keyword evidence="8 13" id="KW-0067">ATP-binding</keyword>
<keyword evidence="5 12" id="KW-0436">Ligase</keyword>
<accession>A0A1I6EHQ5</accession>
<comment type="cofactor">
    <cofactor evidence="1">
        <name>Mn(2+)</name>
        <dbReference type="ChEBI" id="CHEBI:29035"/>
    </cofactor>
</comment>
<evidence type="ECO:0000256" key="8">
    <source>
        <dbReference type="ARBA" id="ARBA00022840"/>
    </source>
</evidence>
<dbReference type="Pfam" id="PF02844">
    <property type="entry name" value="GARS_N"/>
    <property type="match status" value="1"/>
</dbReference>
<evidence type="ECO:0000256" key="7">
    <source>
        <dbReference type="ARBA" id="ARBA00022755"/>
    </source>
</evidence>
<dbReference type="PROSITE" id="PS50975">
    <property type="entry name" value="ATP_GRASP"/>
    <property type="match status" value="1"/>
</dbReference>
<dbReference type="NCBIfam" id="TIGR00877">
    <property type="entry name" value="purD"/>
    <property type="match status" value="1"/>
</dbReference>
<evidence type="ECO:0000256" key="12">
    <source>
        <dbReference type="HAMAP-Rule" id="MF_00138"/>
    </source>
</evidence>
<dbReference type="FunFam" id="3.90.600.10:FF:000001">
    <property type="entry name" value="Trifunctional purine biosynthetic protein adenosine-3"/>
    <property type="match status" value="1"/>
</dbReference>